<evidence type="ECO:0000313" key="3">
    <source>
        <dbReference type="Proteomes" id="UP000250079"/>
    </source>
</evidence>
<dbReference type="EC" id="3.2.1.91" evidence="2"/>
<dbReference type="EMBL" id="CP018632">
    <property type="protein sequence ID" value="ASJ76348.1"/>
    <property type="molecule type" value="Genomic_DNA"/>
</dbReference>
<proteinExistence type="predicted"/>
<dbReference type="GO" id="GO:0016162">
    <property type="term" value="F:cellulose 1,4-beta-cellobiosidase activity"/>
    <property type="evidence" value="ECO:0007669"/>
    <property type="project" value="UniProtKB-EC"/>
</dbReference>
<keyword evidence="2" id="KW-0378">Hydrolase</keyword>
<gene>
    <name evidence="2" type="primary">cbhB_6</name>
    <name evidence="2" type="ORF">IMCC3135_31505</name>
</gene>
<name>A0A2Z2P251_9GAMM</name>
<dbReference type="AlphaFoldDB" id="A0A2Z2P251"/>
<feature type="signal peptide" evidence="1">
    <location>
        <begin position="1"/>
        <end position="27"/>
    </location>
</feature>
<sequence length="584" mass="62623">MSLKMYSQTAITLLFLSSTALSLPVSAQSATQTQTISPPDGVTAQRYSTTAAEISWARPATFGLRYEVSRDGTLLTNTDGVSYYDQTLAALSSPTYAIVAIDRQGNRSSPSSITVPIRNVPSETLAPPASVTAKRYSDTAAELFWLRSATFGIRYEVSRDGTLLNNISGISYYDSSLGANSSPTYDIVAIDPQGHRSLASSITVPANNPSTVTLAAPSDVIAQRYSSTSAEIFWARPATFGLSYEINRNGTLLGNTNGVSYYDDALDSGESATYSIIAIDRQGQRSPASSIEVPANGTSNPNPVDPLITLDSYEVILKELITLINATPLYDVLSNQPDISDAGITFISIGAEPEEDEVYGLGFVSDYSCDAGGSIEAFNFPEPGSQKYAFTDCALEAGRLNGVLKEFASGSDSSGNTATSFSVDTDEQTKTLSGTNGIQYYRGVAGIKRYWVETSFKVQASESTVTLNSYELDASSAYDPGDSVNNSYLIVSFDVTAPWTKDQNVHVDVTLEASLEPDTAFTWQTGEVVAQADDGSQLTLTPADAVQRTFNLTISGDDNLMSRQWSDGFEILCAYRNIDQCGSF</sequence>
<dbReference type="Proteomes" id="UP000250079">
    <property type="component" value="Chromosome"/>
</dbReference>
<protein>
    <submittedName>
        <fullName evidence="2">Exoglucanase B</fullName>
        <ecNumber evidence="2">3.2.1.91</ecNumber>
    </submittedName>
</protein>
<accession>A0A2Z2P251</accession>
<dbReference type="InterPro" id="IPR013783">
    <property type="entry name" value="Ig-like_fold"/>
</dbReference>
<evidence type="ECO:0000313" key="2">
    <source>
        <dbReference type="EMBL" id="ASJ76348.1"/>
    </source>
</evidence>
<dbReference type="KEGG" id="gai:IMCC3135_31505"/>
<keyword evidence="1" id="KW-0732">Signal</keyword>
<dbReference type="OrthoDB" id="6845000at2"/>
<keyword evidence="2" id="KW-0326">Glycosidase</keyword>
<evidence type="ECO:0000256" key="1">
    <source>
        <dbReference type="SAM" id="SignalP"/>
    </source>
</evidence>
<reference evidence="2 3" key="1">
    <citation type="submission" date="2016-12" db="EMBL/GenBank/DDBJ databases">
        <authorList>
            <person name="Song W.-J."/>
            <person name="Kurnit D.M."/>
        </authorList>
    </citation>
    <scope>NUCLEOTIDE SEQUENCE [LARGE SCALE GENOMIC DNA]</scope>
    <source>
        <strain evidence="2 3">IMCC3135</strain>
    </source>
</reference>
<keyword evidence="3" id="KW-1185">Reference proteome</keyword>
<feature type="chain" id="PRO_5016387657" evidence="1">
    <location>
        <begin position="28"/>
        <end position="584"/>
    </location>
</feature>
<organism evidence="2 3">
    <name type="scientific">Granulosicoccus antarcticus IMCC3135</name>
    <dbReference type="NCBI Taxonomy" id="1192854"/>
    <lineage>
        <taxon>Bacteria</taxon>
        <taxon>Pseudomonadati</taxon>
        <taxon>Pseudomonadota</taxon>
        <taxon>Gammaproteobacteria</taxon>
        <taxon>Chromatiales</taxon>
        <taxon>Granulosicoccaceae</taxon>
        <taxon>Granulosicoccus</taxon>
    </lineage>
</organism>
<dbReference type="SUPFAM" id="SSF49265">
    <property type="entry name" value="Fibronectin type III"/>
    <property type="match status" value="1"/>
</dbReference>
<dbReference type="RefSeq" id="WP_157736449.1">
    <property type="nucleotide sequence ID" value="NZ_CP018632.1"/>
</dbReference>
<dbReference type="Gene3D" id="2.60.40.10">
    <property type="entry name" value="Immunoglobulins"/>
    <property type="match status" value="3"/>
</dbReference>
<dbReference type="InterPro" id="IPR036116">
    <property type="entry name" value="FN3_sf"/>
</dbReference>